<dbReference type="GO" id="GO:0006281">
    <property type="term" value="P:DNA repair"/>
    <property type="evidence" value="ECO:0007669"/>
    <property type="project" value="InterPro"/>
</dbReference>
<dbReference type="GO" id="GO:0008270">
    <property type="term" value="F:zinc ion binding"/>
    <property type="evidence" value="ECO:0007669"/>
    <property type="project" value="InterPro"/>
</dbReference>
<organism evidence="6 7">
    <name type="scientific">Desulforhabdus amnigena</name>
    <dbReference type="NCBI Taxonomy" id="40218"/>
    <lineage>
        <taxon>Bacteria</taxon>
        <taxon>Pseudomonadati</taxon>
        <taxon>Thermodesulfobacteriota</taxon>
        <taxon>Syntrophobacteria</taxon>
        <taxon>Syntrophobacterales</taxon>
        <taxon>Syntrophobacteraceae</taxon>
        <taxon>Desulforhabdus</taxon>
    </lineage>
</organism>
<keyword evidence="7" id="KW-1185">Reference proteome</keyword>
<dbReference type="RefSeq" id="WP_281793213.1">
    <property type="nucleotide sequence ID" value="NZ_BSDR01000001.1"/>
</dbReference>
<evidence type="ECO:0000313" key="7">
    <source>
        <dbReference type="Proteomes" id="UP001144372"/>
    </source>
</evidence>
<dbReference type="Pfam" id="PF00565">
    <property type="entry name" value="SNase"/>
    <property type="match status" value="1"/>
</dbReference>
<dbReference type="Pfam" id="PF02805">
    <property type="entry name" value="Ada_Zn_binding"/>
    <property type="match status" value="1"/>
</dbReference>
<proteinExistence type="predicted"/>
<dbReference type="SUPFAM" id="SSF57884">
    <property type="entry name" value="Ada DNA repair protein, N-terminal domain (N-Ada 10)"/>
    <property type="match status" value="1"/>
</dbReference>
<accession>A0A9W6FSD6</accession>
<dbReference type="InterPro" id="IPR035437">
    <property type="entry name" value="SNase_OB-fold_sf"/>
</dbReference>
<dbReference type="InterPro" id="IPR016071">
    <property type="entry name" value="Staphylococal_nuclease_OB-fold"/>
</dbReference>
<dbReference type="EMBL" id="BSDR01000001">
    <property type="protein sequence ID" value="GLI33933.1"/>
    <property type="molecule type" value="Genomic_DNA"/>
</dbReference>
<dbReference type="GO" id="GO:0004519">
    <property type="term" value="F:endonuclease activity"/>
    <property type="evidence" value="ECO:0007669"/>
    <property type="project" value="UniProtKB-KW"/>
</dbReference>
<protein>
    <recommendedName>
        <fullName evidence="5">TNase-like domain-containing protein</fullName>
    </recommendedName>
</protein>
<dbReference type="PANTHER" id="PTHR12302">
    <property type="entry name" value="EBNA2 BINDING PROTEIN P100"/>
    <property type="match status" value="1"/>
</dbReference>
<name>A0A9W6FSD6_9BACT</name>
<evidence type="ECO:0000256" key="2">
    <source>
        <dbReference type="ARBA" id="ARBA00022759"/>
    </source>
</evidence>
<dbReference type="GO" id="GO:0003677">
    <property type="term" value="F:DNA binding"/>
    <property type="evidence" value="ECO:0007669"/>
    <property type="project" value="InterPro"/>
</dbReference>
<feature type="domain" description="TNase-like" evidence="5">
    <location>
        <begin position="32"/>
        <end position="146"/>
    </location>
</feature>
<evidence type="ECO:0000256" key="3">
    <source>
        <dbReference type="ARBA" id="ARBA00022801"/>
    </source>
</evidence>
<dbReference type="InterPro" id="IPR035451">
    <property type="entry name" value="Ada-like_dom_sf"/>
</dbReference>
<dbReference type="SUPFAM" id="SSF50199">
    <property type="entry name" value="Staphylococcal nuclease"/>
    <property type="match status" value="1"/>
</dbReference>
<evidence type="ECO:0000259" key="5">
    <source>
        <dbReference type="PROSITE" id="PS50830"/>
    </source>
</evidence>
<evidence type="ECO:0000256" key="1">
    <source>
        <dbReference type="ARBA" id="ARBA00022722"/>
    </source>
</evidence>
<evidence type="ECO:0000256" key="4">
    <source>
        <dbReference type="ARBA" id="ARBA00023159"/>
    </source>
</evidence>
<sequence>MKIQTRIGLLIFLLFLIPSLCRGWGEKGRVEVKDGDSFILHYQFGEIGVRLYGIDAPEWKQDFHDEAKEFTTSFLSGKELKIEPVDRDQYGRTVGMVSVGGRLLNEELVKAGLAWVYPQYCRKPFCEKWFDLQEEARRNKRGLWASKNPIPPWEYRHEEKPAASNPESDHKSLLGAFAPYHGNTSTRIFHKRGCPHYNCKQCTARFWSRNAALREGYSPCKICKP</sequence>
<keyword evidence="1" id="KW-0540">Nuclease</keyword>
<dbReference type="PANTHER" id="PTHR12302:SF3">
    <property type="entry name" value="SERINE_THREONINE-PROTEIN KINASE 31"/>
    <property type="match status" value="1"/>
</dbReference>
<dbReference type="SMART" id="SM00318">
    <property type="entry name" value="SNc"/>
    <property type="match status" value="1"/>
</dbReference>
<dbReference type="GO" id="GO:0005737">
    <property type="term" value="C:cytoplasm"/>
    <property type="evidence" value="ECO:0007669"/>
    <property type="project" value="TreeGrafter"/>
</dbReference>
<reference evidence="6" key="1">
    <citation type="submission" date="2022-12" db="EMBL/GenBank/DDBJ databases">
        <title>Reference genome sequencing for broad-spectrum identification of bacterial and archaeal isolates by mass spectrometry.</title>
        <authorList>
            <person name="Sekiguchi Y."/>
            <person name="Tourlousse D.M."/>
        </authorList>
    </citation>
    <scope>NUCLEOTIDE SEQUENCE</scope>
    <source>
        <strain evidence="6">ASRB1</strain>
    </source>
</reference>
<dbReference type="Proteomes" id="UP001144372">
    <property type="component" value="Unassembled WGS sequence"/>
</dbReference>
<dbReference type="InterPro" id="IPR004026">
    <property type="entry name" value="Ada_DNA_repair_Zn-bd"/>
</dbReference>
<keyword evidence="4" id="KW-0010">Activator</keyword>
<keyword evidence="3" id="KW-0378">Hydrolase</keyword>
<dbReference type="Gene3D" id="3.40.10.10">
    <property type="entry name" value="DNA Methylphosphotriester Repair Domain"/>
    <property type="match status" value="1"/>
</dbReference>
<dbReference type="AlphaFoldDB" id="A0A9W6FSD6"/>
<dbReference type="Gene3D" id="2.40.50.90">
    <property type="match status" value="1"/>
</dbReference>
<gene>
    <name evidence="6" type="ORF">DAMNIGENAA_13660</name>
</gene>
<evidence type="ECO:0000313" key="6">
    <source>
        <dbReference type="EMBL" id="GLI33933.1"/>
    </source>
</evidence>
<dbReference type="GO" id="GO:0016787">
    <property type="term" value="F:hydrolase activity"/>
    <property type="evidence" value="ECO:0007669"/>
    <property type="project" value="UniProtKB-KW"/>
</dbReference>
<dbReference type="GO" id="GO:0006355">
    <property type="term" value="P:regulation of DNA-templated transcription"/>
    <property type="evidence" value="ECO:0007669"/>
    <property type="project" value="InterPro"/>
</dbReference>
<dbReference type="PROSITE" id="PS50830">
    <property type="entry name" value="TNASE_3"/>
    <property type="match status" value="1"/>
</dbReference>
<keyword evidence="2" id="KW-0255">Endonuclease</keyword>
<comment type="caution">
    <text evidence="6">The sequence shown here is derived from an EMBL/GenBank/DDBJ whole genome shotgun (WGS) entry which is preliminary data.</text>
</comment>
<dbReference type="GO" id="GO:0008168">
    <property type="term" value="F:methyltransferase activity"/>
    <property type="evidence" value="ECO:0007669"/>
    <property type="project" value="InterPro"/>
</dbReference>